<dbReference type="InterPro" id="IPR008757">
    <property type="entry name" value="Peptidase_M6-like_domain"/>
</dbReference>
<dbReference type="NCBIfam" id="TIGR03296">
    <property type="entry name" value="M6dom_TIGR03296"/>
    <property type="match status" value="1"/>
</dbReference>
<evidence type="ECO:0000256" key="1">
    <source>
        <dbReference type="SAM" id="SignalP"/>
    </source>
</evidence>
<keyword evidence="1" id="KW-0732">Signal</keyword>
<dbReference type="Proteomes" id="UP001175000">
    <property type="component" value="Unassembled WGS sequence"/>
</dbReference>
<sequence>MRLLPPVLLGAITALAATISTTHDHRPSTLTPRANAPTCKLTASNGGYVGGSLHEAFGPSTVCAPSKGLLNTFMFFVDFSDYPASNTGDDTPAKLKEFFAPSMEWYTHSSYGRLNFSLAVDASRFYRMPGNASTYNLGRGTITTESHLKYIRDAVDVYLSAGGKAPGDPYDVVYIVPARNALTIEAAFTTLTPIRSRSGVSFSKFSAVTTGMNTYTHWQYKVINHETGHALCLPDLYPSTGSAGGYVGGWDLMGYIKATGPDYFAWHKWKLGWIDDAQVDCITDRGSTTHTVYPVELKGSAMETKAVVVKRNNTMALVAEVRAKTGVDMTACATGVVLYTVQNADPRGRVAGPIRVIDSTPRSGGCRGEELSDGTLTLERVKTLAVPGWNVTVSVTEKVGEAYRVKVDVY</sequence>
<keyword evidence="3" id="KW-1185">Reference proteome</keyword>
<dbReference type="PANTHER" id="PTHR41775:SF1">
    <property type="entry name" value="PEPTIDASE M6-LIKE DOMAIN-CONTAINING PROTEIN"/>
    <property type="match status" value="1"/>
</dbReference>
<name>A0AA39WJF9_9PEZI</name>
<reference evidence="2" key="1">
    <citation type="submission" date="2023-06" db="EMBL/GenBank/DDBJ databases">
        <title>Genome-scale phylogeny and comparative genomics of the fungal order Sordariales.</title>
        <authorList>
            <consortium name="Lawrence Berkeley National Laboratory"/>
            <person name="Hensen N."/>
            <person name="Bonometti L."/>
            <person name="Westerberg I."/>
            <person name="Brannstrom I.O."/>
            <person name="Guillou S."/>
            <person name="Cros-Aarteil S."/>
            <person name="Calhoun S."/>
            <person name="Haridas S."/>
            <person name="Kuo A."/>
            <person name="Mondo S."/>
            <person name="Pangilinan J."/>
            <person name="Riley R."/>
            <person name="Labutti K."/>
            <person name="Andreopoulos B."/>
            <person name="Lipzen A."/>
            <person name="Chen C."/>
            <person name="Yanf M."/>
            <person name="Daum C."/>
            <person name="Ng V."/>
            <person name="Clum A."/>
            <person name="Steindorff A."/>
            <person name="Ohm R."/>
            <person name="Martin F."/>
            <person name="Silar P."/>
            <person name="Natvig D."/>
            <person name="Lalanne C."/>
            <person name="Gautier V."/>
            <person name="Ament-Velasquez S.L."/>
            <person name="Kruys A."/>
            <person name="Hutchinson M.I."/>
            <person name="Powell A.J."/>
            <person name="Barry K."/>
            <person name="Miller A.N."/>
            <person name="Grigoriev I.V."/>
            <person name="Debuchy R."/>
            <person name="Gladieux P."/>
            <person name="Thoren M.H."/>
            <person name="Johannesson H."/>
        </authorList>
    </citation>
    <scope>NUCLEOTIDE SEQUENCE</scope>
    <source>
        <strain evidence="2">CBS 606.72</strain>
    </source>
</reference>
<evidence type="ECO:0000313" key="2">
    <source>
        <dbReference type="EMBL" id="KAK0616541.1"/>
    </source>
</evidence>
<organism evidence="2 3">
    <name type="scientific">Immersiella caudata</name>
    <dbReference type="NCBI Taxonomy" id="314043"/>
    <lineage>
        <taxon>Eukaryota</taxon>
        <taxon>Fungi</taxon>
        <taxon>Dikarya</taxon>
        <taxon>Ascomycota</taxon>
        <taxon>Pezizomycotina</taxon>
        <taxon>Sordariomycetes</taxon>
        <taxon>Sordariomycetidae</taxon>
        <taxon>Sordariales</taxon>
        <taxon>Lasiosphaeriaceae</taxon>
        <taxon>Immersiella</taxon>
    </lineage>
</organism>
<dbReference type="EMBL" id="JAULSU010000005">
    <property type="protein sequence ID" value="KAK0616541.1"/>
    <property type="molecule type" value="Genomic_DNA"/>
</dbReference>
<evidence type="ECO:0008006" key="4">
    <source>
        <dbReference type="Google" id="ProtNLM"/>
    </source>
</evidence>
<dbReference type="GO" id="GO:0008233">
    <property type="term" value="F:peptidase activity"/>
    <property type="evidence" value="ECO:0007669"/>
    <property type="project" value="InterPro"/>
</dbReference>
<dbReference type="GO" id="GO:0006508">
    <property type="term" value="P:proteolysis"/>
    <property type="evidence" value="ECO:0007669"/>
    <property type="project" value="InterPro"/>
</dbReference>
<comment type="caution">
    <text evidence="2">The sequence shown here is derived from an EMBL/GenBank/DDBJ whole genome shotgun (WGS) entry which is preliminary data.</text>
</comment>
<feature type="chain" id="PRO_5041335802" description="M6 metalloprotease" evidence="1">
    <location>
        <begin position="19"/>
        <end position="410"/>
    </location>
</feature>
<protein>
    <recommendedName>
        <fullName evidence="4">M6 metalloprotease</fullName>
    </recommendedName>
</protein>
<accession>A0AA39WJF9</accession>
<evidence type="ECO:0000313" key="3">
    <source>
        <dbReference type="Proteomes" id="UP001175000"/>
    </source>
</evidence>
<gene>
    <name evidence="2" type="ORF">B0T14DRAFT_568136</name>
</gene>
<proteinExistence type="predicted"/>
<dbReference type="PANTHER" id="PTHR41775">
    <property type="entry name" value="SECRETED PROTEIN-RELATED"/>
    <property type="match status" value="1"/>
</dbReference>
<feature type="signal peptide" evidence="1">
    <location>
        <begin position="1"/>
        <end position="18"/>
    </location>
</feature>
<dbReference type="AlphaFoldDB" id="A0AA39WJF9"/>